<feature type="transmembrane region" description="Helical" evidence="7">
    <location>
        <begin position="626"/>
        <end position="653"/>
    </location>
</feature>
<evidence type="ECO:0000256" key="6">
    <source>
        <dbReference type="ARBA" id="ARBA00023136"/>
    </source>
</evidence>
<feature type="transmembrane region" description="Helical" evidence="7">
    <location>
        <begin position="777"/>
        <end position="799"/>
    </location>
</feature>
<gene>
    <name evidence="9" type="ORF">D910_05267</name>
</gene>
<feature type="transmembrane region" description="Helical" evidence="7">
    <location>
        <begin position="270"/>
        <end position="288"/>
    </location>
</feature>
<dbReference type="EMBL" id="KB632003">
    <property type="protein sequence ID" value="ERL87879.1"/>
    <property type="molecule type" value="Genomic_DNA"/>
</dbReference>
<dbReference type="CDD" id="cd00051">
    <property type="entry name" value="EFh"/>
    <property type="match status" value="2"/>
</dbReference>
<dbReference type="Pfam" id="PF01694">
    <property type="entry name" value="Rhomboid"/>
    <property type="match status" value="2"/>
</dbReference>
<dbReference type="InterPro" id="IPR018247">
    <property type="entry name" value="EF_Hand_1_Ca_BS"/>
</dbReference>
<feature type="transmembrane region" description="Helical" evidence="7">
    <location>
        <begin position="659"/>
        <end position="677"/>
    </location>
</feature>
<feature type="domain" description="EF-hand" evidence="8">
    <location>
        <begin position="485"/>
        <end position="519"/>
    </location>
</feature>
<dbReference type="InterPro" id="IPR035952">
    <property type="entry name" value="Rhomboid-like_sf"/>
</dbReference>
<dbReference type="SUPFAM" id="SSF144091">
    <property type="entry name" value="Rhomboid-like"/>
    <property type="match status" value="2"/>
</dbReference>
<sequence>MENPAKIQPIIVYLSCPESVVLSIGAEMLNVSQLSRTDILKAAADFSTGDREVSDIFPILLLLDMSQGPVLRRAISSTMNAKSIFDTCDRDHDGFVSLEELTAFIKTTEQVPSSAPLTPIIINNYERFDQNHDNRLDFEEFVEMITNDTFLKDFTNLGNRYVKFLVVPVCRTKRITKVQLQRMHTITGMYENEVKFKATDIGMIMLSLIQIILFYTSFKDQLVFKHDKRQQVWRYVTYMFTHNSQFHLFENVAIQLLVGLPLEMVHSWRVLIIYSAGILGGALFQSVIYPYEDLAGGSPGVYSILTAHIATVIMNWREMSQPVVQLIIFGTFSVFDTIYNYITIRNSDEISYISHLGGAVCGLLVGVNILRNLRETSAEKIIWWICIVLYFGIMGTFIGLELRLNLFKGAQPTRENNGTMEEVADVHSAKIGHEHQQNSTQPSAQLTSKEKNYFRSIFEKYDRDGSGTIDAQELATMLREDAEVSDKIVRKLIVYSDRNNDGKINVDEFTNMVLDTKLKSLFGQYVTSYVDYVVPKSKRHRFKPIGRSATATTQDGFTEPDGAYETGYTLWPPPLCMALMSICEIICFVLNNHITNDDSKQYQDAFQPVALALIYHPRRRHEAWRYFTYMFVHIGWAHLIMNLICQICLGLPLELRNRWWRVLTVYVAGVACGSLMTSIFDPHVFLAGASGGVYAIITAHLANIAINWSEMTFPAIQLFIMSLLIICDVAFAVHNRYLSGDQTPIGYAAHVGGALAGLLVGIWVLKNVEPTNREKYLWWAAFLIFLLLIGTAILLNVFWTAHFFSTTY</sequence>
<evidence type="ECO:0000313" key="9">
    <source>
        <dbReference type="EMBL" id="ERL87879.1"/>
    </source>
</evidence>
<dbReference type="GO" id="GO:0016020">
    <property type="term" value="C:membrane"/>
    <property type="evidence" value="ECO:0007669"/>
    <property type="project" value="UniProtKB-SubCell"/>
</dbReference>
<feature type="transmembrane region" description="Helical" evidence="7">
    <location>
        <begin position="300"/>
        <end position="316"/>
    </location>
</feature>
<feature type="domain" description="EF-hand" evidence="8">
    <location>
        <begin position="76"/>
        <end position="111"/>
    </location>
</feature>
<dbReference type="PANTHER" id="PTHR45840">
    <property type="entry name" value="RHOMBOID-RELATED PROTEIN"/>
    <property type="match status" value="1"/>
</dbReference>
<dbReference type="InterPro" id="IPR002048">
    <property type="entry name" value="EF_hand_dom"/>
</dbReference>
<evidence type="ECO:0000256" key="7">
    <source>
        <dbReference type="SAM" id="Phobius"/>
    </source>
</evidence>
<dbReference type="AlphaFoldDB" id="U4U209"/>
<feature type="domain" description="EF-hand" evidence="8">
    <location>
        <begin position="449"/>
        <end position="484"/>
    </location>
</feature>
<dbReference type="PANTHER" id="PTHR45840:SF8">
    <property type="entry name" value="RHOMBOID PROTEASE"/>
    <property type="match status" value="1"/>
</dbReference>
<evidence type="ECO:0000313" key="10">
    <source>
        <dbReference type="Proteomes" id="UP000030742"/>
    </source>
</evidence>
<dbReference type="GO" id="GO:0004252">
    <property type="term" value="F:serine-type endopeptidase activity"/>
    <property type="evidence" value="ECO:0007669"/>
    <property type="project" value="InterPro"/>
</dbReference>
<dbReference type="SMART" id="SM00054">
    <property type="entry name" value="EFh"/>
    <property type="match status" value="4"/>
</dbReference>
<feature type="transmembrane region" description="Helical" evidence="7">
    <location>
        <begin position="323"/>
        <end position="344"/>
    </location>
</feature>
<evidence type="ECO:0000256" key="4">
    <source>
        <dbReference type="ARBA" id="ARBA00022837"/>
    </source>
</evidence>
<comment type="subcellular location">
    <subcellularLocation>
        <location evidence="1">Membrane</location>
        <topology evidence="1">Multi-pass membrane protein</topology>
    </subcellularLocation>
</comment>
<keyword evidence="3 7" id="KW-0812">Transmembrane</keyword>
<feature type="transmembrane region" description="Helical" evidence="7">
    <location>
        <begin position="381"/>
        <end position="400"/>
    </location>
</feature>
<dbReference type="InterPro" id="IPR011992">
    <property type="entry name" value="EF-hand-dom_pair"/>
</dbReference>
<proteinExistence type="inferred from homology"/>
<dbReference type="InterPro" id="IPR022764">
    <property type="entry name" value="Peptidase_S54_rhomboid_dom"/>
</dbReference>
<dbReference type="Pfam" id="PF13499">
    <property type="entry name" value="EF-hand_7"/>
    <property type="match status" value="2"/>
</dbReference>
<feature type="domain" description="EF-hand" evidence="8">
    <location>
        <begin position="125"/>
        <end position="151"/>
    </location>
</feature>
<feature type="transmembrane region" description="Helical" evidence="7">
    <location>
        <begin position="712"/>
        <end position="733"/>
    </location>
</feature>
<dbReference type="OrthoDB" id="418595at2759"/>
<accession>U4U209</accession>
<feature type="transmembrane region" description="Helical" evidence="7">
    <location>
        <begin position="201"/>
        <end position="218"/>
    </location>
</feature>
<keyword evidence="5 7" id="KW-1133">Transmembrane helix</keyword>
<keyword evidence="6 7" id="KW-0472">Membrane</keyword>
<dbReference type="Proteomes" id="UP000030742">
    <property type="component" value="Unassembled WGS sequence"/>
</dbReference>
<organism evidence="9 10">
    <name type="scientific">Dendroctonus ponderosae</name>
    <name type="common">Mountain pine beetle</name>
    <dbReference type="NCBI Taxonomy" id="77166"/>
    <lineage>
        <taxon>Eukaryota</taxon>
        <taxon>Metazoa</taxon>
        <taxon>Ecdysozoa</taxon>
        <taxon>Arthropoda</taxon>
        <taxon>Hexapoda</taxon>
        <taxon>Insecta</taxon>
        <taxon>Pterygota</taxon>
        <taxon>Neoptera</taxon>
        <taxon>Endopterygota</taxon>
        <taxon>Coleoptera</taxon>
        <taxon>Polyphaga</taxon>
        <taxon>Cucujiformia</taxon>
        <taxon>Curculionidae</taxon>
        <taxon>Scolytinae</taxon>
        <taxon>Dendroctonus</taxon>
    </lineage>
</organism>
<dbReference type="Gene3D" id="1.20.1540.10">
    <property type="entry name" value="Rhomboid-like"/>
    <property type="match status" value="2"/>
</dbReference>
<dbReference type="InterPro" id="IPR051739">
    <property type="entry name" value="Rhomboid_IM_Serine_Proteases"/>
</dbReference>
<dbReference type="PROSITE" id="PS00018">
    <property type="entry name" value="EF_HAND_1"/>
    <property type="match status" value="4"/>
</dbReference>
<feature type="transmembrane region" description="Helical" evidence="7">
    <location>
        <begin position="684"/>
        <end position="706"/>
    </location>
</feature>
<dbReference type="PROSITE" id="PS50222">
    <property type="entry name" value="EF_HAND_2"/>
    <property type="match status" value="4"/>
</dbReference>
<feature type="transmembrane region" description="Helical" evidence="7">
    <location>
        <begin position="350"/>
        <end position="369"/>
    </location>
</feature>
<feature type="transmembrane region" description="Helical" evidence="7">
    <location>
        <begin position="745"/>
        <end position="765"/>
    </location>
</feature>
<keyword evidence="4" id="KW-0106">Calcium</keyword>
<dbReference type="Gene3D" id="1.10.238.10">
    <property type="entry name" value="EF-hand"/>
    <property type="match status" value="2"/>
</dbReference>
<comment type="similarity">
    <text evidence="2">Belongs to the peptidase S54 family.</text>
</comment>
<protein>
    <recommendedName>
        <fullName evidence="8">EF-hand domain-containing protein</fullName>
    </recommendedName>
</protein>
<dbReference type="SUPFAM" id="SSF47473">
    <property type="entry name" value="EF-hand"/>
    <property type="match status" value="1"/>
</dbReference>
<evidence type="ECO:0000259" key="8">
    <source>
        <dbReference type="PROSITE" id="PS50222"/>
    </source>
</evidence>
<evidence type="ECO:0000256" key="3">
    <source>
        <dbReference type="ARBA" id="ARBA00022692"/>
    </source>
</evidence>
<evidence type="ECO:0000256" key="2">
    <source>
        <dbReference type="ARBA" id="ARBA00009045"/>
    </source>
</evidence>
<evidence type="ECO:0000256" key="1">
    <source>
        <dbReference type="ARBA" id="ARBA00004141"/>
    </source>
</evidence>
<dbReference type="GO" id="GO:0005509">
    <property type="term" value="F:calcium ion binding"/>
    <property type="evidence" value="ECO:0007669"/>
    <property type="project" value="InterPro"/>
</dbReference>
<evidence type="ECO:0000256" key="5">
    <source>
        <dbReference type="ARBA" id="ARBA00022989"/>
    </source>
</evidence>
<name>U4U209_DENPD</name>
<reference evidence="9 10" key="1">
    <citation type="journal article" date="2013" name="Genome Biol.">
        <title>Draft genome of the mountain pine beetle, Dendroctonus ponderosae Hopkins, a major forest pest.</title>
        <authorList>
            <person name="Keeling C.I."/>
            <person name="Yuen M.M."/>
            <person name="Liao N.Y."/>
            <person name="Docking T.R."/>
            <person name="Chan S.K."/>
            <person name="Taylor G.A."/>
            <person name="Palmquist D.L."/>
            <person name="Jackman S.D."/>
            <person name="Nguyen A."/>
            <person name="Li M."/>
            <person name="Henderson H."/>
            <person name="Janes J.K."/>
            <person name="Zhao Y."/>
            <person name="Pandoh P."/>
            <person name="Moore R."/>
            <person name="Sperling F.A."/>
            <person name="Huber D.P."/>
            <person name="Birol I."/>
            <person name="Jones S.J."/>
            <person name="Bohlmann J."/>
        </authorList>
    </citation>
    <scope>NUCLEOTIDE SEQUENCE</scope>
</reference>